<dbReference type="InterPro" id="IPR014231">
    <property type="entry name" value="Spore_YpjB"/>
</dbReference>
<evidence type="ECO:0000313" key="3">
    <source>
        <dbReference type="Proteomes" id="UP000613512"/>
    </source>
</evidence>
<protein>
    <submittedName>
        <fullName evidence="2">Uncharacterized protein</fullName>
    </submittedName>
</protein>
<reference evidence="2" key="1">
    <citation type="journal article" date="2014" name="Int. J. Syst. Evol. Microbiol.">
        <title>Complete genome sequence of Corynebacterium casei LMG S-19264T (=DSM 44701T), isolated from a smear-ripened cheese.</title>
        <authorList>
            <consortium name="US DOE Joint Genome Institute (JGI-PGF)"/>
            <person name="Walter F."/>
            <person name="Albersmeier A."/>
            <person name="Kalinowski J."/>
            <person name="Ruckert C."/>
        </authorList>
    </citation>
    <scope>NUCLEOTIDE SEQUENCE</scope>
    <source>
        <strain evidence="2">CGMCC 1.12408</strain>
    </source>
</reference>
<evidence type="ECO:0000313" key="2">
    <source>
        <dbReference type="EMBL" id="GGA61409.1"/>
    </source>
</evidence>
<comment type="caution">
    <text evidence="2">The sequence shown here is derived from an EMBL/GenBank/DDBJ whole genome shotgun (WGS) entry which is preliminary data.</text>
</comment>
<keyword evidence="1" id="KW-1133">Transmembrane helix</keyword>
<keyword evidence="3" id="KW-1185">Reference proteome</keyword>
<gene>
    <name evidence="2" type="ORF">GCM10008025_01740</name>
</gene>
<evidence type="ECO:0000256" key="1">
    <source>
        <dbReference type="SAM" id="Phobius"/>
    </source>
</evidence>
<sequence length="84" mass="9651">MKHKAPLKLLIWIVIGIIVYFSLEFFIGEVVIATTKETETEVDMSSFIWLIIVIGGIIASTLSYVSWRKYKGEKEQKQLSNDDK</sequence>
<dbReference type="AlphaFoldDB" id="A0A916RN45"/>
<feature type="transmembrane region" description="Helical" evidence="1">
    <location>
        <begin position="47"/>
        <end position="67"/>
    </location>
</feature>
<dbReference type="RefSeq" id="WP_188382790.1">
    <property type="nucleotide sequence ID" value="NZ_BMEY01000001.1"/>
</dbReference>
<keyword evidence="1" id="KW-0812">Transmembrane</keyword>
<dbReference type="EMBL" id="BMEY01000001">
    <property type="protein sequence ID" value="GGA61409.1"/>
    <property type="molecule type" value="Genomic_DNA"/>
</dbReference>
<dbReference type="Pfam" id="PF09577">
    <property type="entry name" value="Spore_YpjB"/>
    <property type="match status" value="1"/>
</dbReference>
<dbReference type="Proteomes" id="UP000613512">
    <property type="component" value="Unassembled WGS sequence"/>
</dbReference>
<feature type="transmembrane region" description="Helical" evidence="1">
    <location>
        <begin position="9"/>
        <end position="27"/>
    </location>
</feature>
<name>A0A916RN45_9BACI</name>
<organism evidence="2 3">
    <name type="scientific">Ornithinibacillus halotolerans</name>
    <dbReference type="NCBI Taxonomy" id="1274357"/>
    <lineage>
        <taxon>Bacteria</taxon>
        <taxon>Bacillati</taxon>
        <taxon>Bacillota</taxon>
        <taxon>Bacilli</taxon>
        <taxon>Bacillales</taxon>
        <taxon>Bacillaceae</taxon>
        <taxon>Ornithinibacillus</taxon>
    </lineage>
</organism>
<accession>A0A916RN45</accession>
<proteinExistence type="predicted"/>
<keyword evidence="1" id="KW-0472">Membrane</keyword>
<reference evidence="2" key="2">
    <citation type="submission" date="2020-09" db="EMBL/GenBank/DDBJ databases">
        <authorList>
            <person name="Sun Q."/>
            <person name="Zhou Y."/>
        </authorList>
    </citation>
    <scope>NUCLEOTIDE SEQUENCE</scope>
    <source>
        <strain evidence="2">CGMCC 1.12408</strain>
    </source>
</reference>